<protein>
    <recommendedName>
        <fullName evidence="3">DUF1059 domain-containing protein</fullName>
    </recommendedName>
</protein>
<keyword evidence="2" id="KW-1185">Reference proteome</keyword>
<dbReference type="Pfam" id="PF06348">
    <property type="entry name" value="DUF1059"/>
    <property type="match status" value="1"/>
</dbReference>
<dbReference type="HOGENOM" id="CLU_1601508_0_0_11"/>
<proteinExistence type="predicted"/>
<dbReference type="InterPro" id="IPR011008">
    <property type="entry name" value="Dimeric_a/b-barrel"/>
</dbReference>
<dbReference type="STRING" id="882082.SaccyDRAFT_3114"/>
<evidence type="ECO:0008006" key="3">
    <source>
        <dbReference type="Google" id="ProtNLM"/>
    </source>
</evidence>
<dbReference type="OrthoDB" id="9182871at2"/>
<reference evidence="1 2" key="1">
    <citation type="submission" date="2011-11" db="EMBL/GenBank/DDBJ databases">
        <title>The Noncontiguous Finished sequence of Saccharomonospora cyanea NA-134.</title>
        <authorList>
            <consortium name="US DOE Joint Genome Institute"/>
            <person name="Lucas S."/>
            <person name="Han J."/>
            <person name="Lapidus A."/>
            <person name="Cheng J.-F."/>
            <person name="Goodwin L."/>
            <person name="Pitluck S."/>
            <person name="Peters L."/>
            <person name="Ovchinnikova G."/>
            <person name="Lu M."/>
            <person name="Detter J.C."/>
            <person name="Han C."/>
            <person name="Tapia R."/>
            <person name="Land M."/>
            <person name="Hauser L."/>
            <person name="Kyrpides N."/>
            <person name="Ivanova N."/>
            <person name="Pagani I."/>
            <person name="Brambilla E.-M."/>
            <person name="Klenk H.-P."/>
            <person name="Woyke T."/>
        </authorList>
    </citation>
    <scope>NUCLEOTIDE SEQUENCE [LARGE SCALE GENOMIC DNA]</scope>
    <source>
        <strain evidence="1 2">NA-134</strain>
    </source>
</reference>
<sequence>MTRKYVDCRETPSVSGCTLTMSGEEEELVRAAVNHAVDVHGHTDDDELREGVRRGLKDAPVADTRPGAFVQLIEFHTDRIDEVERMAREWAEAMGANRTARWAVVGADRDRPDTYVEIVEFPDHAAARANSENPVTTRFAENVRKVCVDEPRFVNLQVRYTTDFTS</sequence>
<dbReference type="InterPro" id="IPR009409">
    <property type="entry name" value="DUF1059"/>
</dbReference>
<dbReference type="RefSeq" id="WP_005457386.1">
    <property type="nucleotide sequence ID" value="NZ_CM001440.1"/>
</dbReference>
<dbReference type="SUPFAM" id="SSF54909">
    <property type="entry name" value="Dimeric alpha+beta barrel"/>
    <property type="match status" value="1"/>
</dbReference>
<name>H5XKV8_9PSEU</name>
<dbReference type="Proteomes" id="UP000002791">
    <property type="component" value="Chromosome"/>
</dbReference>
<gene>
    <name evidence="1" type="ORF">SaccyDRAFT_3114</name>
</gene>
<evidence type="ECO:0000313" key="1">
    <source>
        <dbReference type="EMBL" id="EHR61953.1"/>
    </source>
</evidence>
<dbReference type="eggNOG" id="ENOG5032YPX">
    <property type="taxonomic scope" value="Bacteria"/>
</dbReference>
<dbReference type="AlphaFoldDB" id="H5XKV8"/>
<evidence type="ECO:0000313" key="2">
    <source>
        <dbReference type="Proteomes" id="UP000002791"/>
    </source>
</evidence>
<organism evidence="1 2">
    <name type="scientific">Saccharomonospora cyanea NA-134</name>
    <dbReference type="NCBI Taxonomy" id="882082"/>
    <lineage>
        <taxon>Bacteria</taxon>
        <taxon>Bacillati</taxon>
        <taxon>Actinomycetota</taxon>
        <taxon>Actinomycetes</taxon>
        <taxon>Pseudonocardiales</taxon>
        <taxon>Pseudonocardiaceae</taxon>
        <taxon>Saccharomonospora</taxon>
    </lineage>
</organism>
<accession>H5XKV8</accession>
<dbReference type="EMBL" id="CM001440">
    <property type="protein sequence ID" value="EHR61953.1"/>
    <property type="molecule type" value="Genomic_DNA"/>
</dbReference>